<dbReference type="AlphaFoldDB" id="A0A087U5V6"/>
<evidence type="ECO:0000256" key="8">
    <source>
        <dbReference type="ARBA" id="ARBA00024203"/>
    </source>
</evidence>
<evidence type="ECO:0000313" key="11">
    <source>
        <dbReference type="EMBL" id="KFM72745.1"/>
    </source>
</evidence>
<dbReference type="InterPro" id="IPR013880">
    <property type="entry name" value="Yos1"/>
</dbReference>
<name>A0A087U5V6_STEMI</name>
<keyword evidence="7 10" id="KW-0472">Membrane</keyword>
<dbReference type="GO" id="GO:0000139">
    <property type="term" value="C:Golgi membrane"/>
    <property type="evidence" value="ECO:0007669"/>
    <property type="project" value="TreeGrafter"/>
</dbReference>
<dbReference type="GO" id="GO:0005789">
    <property type="term" value="C:endoplasmic reticulum membrane"/>
    <property type="evidence" value="ECO:0007669"/>
    <property type="project" value="TreeGrafter"/>
</dbReference>
<comment type="similarity">
    <text evidence="8">Belongs to the YOS1 family.</text>
</comment>
<feature type="transmembrane region" description="Helical" evidence="10">
    <location>
        <begin position="61"/>
        <end position="80"/>
    </location>
</feature>
<accession>A0A087U5V6</accession>
<dbReference type="Proteomes" id="UP000054359">
    <property type="component" value="Unassembled WGS sequence"/>
</dbReference>
<sequence length="81" mass="9095">MAVTLYNLFEATLLCINAIAVLHEERFLAKIGWGRDQSRAFGEEPGVKGQLMNLIHSIRTVMRIPLIFLNAVVIVFKLILG</sequence>
<evidence type="ECO:0000256" key="7">
    <source>
        <dbReference type="ARBA" id="ARBA00023136"/>
    </source>
</evidence>
<dbReference type="STRING" id="407821.A0A087U5V6"/>
<feature type="non-terminal residue" evidence="11">
    <location>
        <position position="81"/>
    </location>
</feature>
<dbReference type="PANTHER" id="PTHR15858:SF0">
    <property type="entry name" value="IMMEDIATE EARLY RESPONSE 3-INTERACTING PROTEIN 1"/>
    <property type="match status" value="1"/>
</dbReference>
<gene>
    <name evidence="11" type="ORF">X975_08035</name>
</gene>
<proteinExistence type="inferred from homology"/>
<protein>
    <recommendedName>
        <fullName evidence="2">Immediate early response 3-interacting protein 1</fullName>
    </recommendedName>
</protein>
<dbReference type="GO" id="GO:0030134">
    <property type="term" value="C:COPII-coated ER to Golgi transport vesicle"/>
    <property type="evidence" value="ECO:0007669"/>
    <property type="project" value="TreeGrafter"/>
</dbReference>
<evidence type="ECO:0000256" key="10">
    <source>
        <dbReference type="SAM" id="Phobius"/>
    </source>
</evidence>
<keyword evidence="12" id="KW-1185">Reference proteome</keyword>
<comment type="function">
    <text evidence="9">Regulator of endoplasmic reticulum secretion that acts as a key determinant of brain size. Required for secretion of extracellular matrix proteins. Required for correct brain development by depositing sufficient extracellular matrix proteins for tissue integrity and the proliferation of neural progenitors. Acts as a regulator of the unfolded protein response (UPR).</text>
</comment>
<keyword evidence="4 10" id="KW-0812">Transmembrane</keyword>
<evidence type="ECO:0000256" key="6">
    <source>
        <dbReference type="ARBA" id="ARBA00022989"/>
    </source>
</evidence>
<keyword evidence="3" id="KW-0813">Transport</keyword>
<evidence type="ECO:0000256" key="4">
    <source>
        <dbReference type="ARBA" id="ARBA00022692"/>
    </source>
</evidence>
<keyword evidence="5" id="KW-0653">Protein transport</keyword>
<evidence type="ECO:0000313" key="12">
    <source>
        <dbReference type="Proteomes" id="UP000054359"/>
    </source>
</evidence>
<dbReference type="EMBL" id="KK118333">
    <property type="protein sequence ID" value="KFM72745.1"/>
    <property type="molecule type" value="Genomic_DNA"/>
</dbReference>
<keyword evidence="6 10" id="KW-1133">Transmembrane helix</keyword>
<evidence type="ECO:0000256" key="3">
    <source>
        <dbReference type="ARBA" id="ARBA00022448"/>
    </source>
</evidence>
<evidence type="ECO:0000256" key="1">
    <source>
        <dbReference type="ARBA" id="ARBA00004370"/>
    </source>
</evidence>
<evidence type="ECO:0000256" key="5">
    <source>
        <dbReference type="ARBA" id="ARBA00022927"/>
    </source>
</evidence>
<reference evidence="11 12" key="1">
    <citation type="submission" date="2013-11" db="EMBL/GenBank/DDBJ databases">
        <title>Genome sequencing of Stegodyphus mimosarum.</title>
        <authorList>
            <person name="Bechsgaard J."/>
        </authorList>
    </citation>
    <scope>NUCLEOTIDE SEQUENCE [LARGE SCALE GENOMIC DNA]</scope>
</reference>
<evidence type="ECO:0000256" key="9">
    <source>
        <dbReference type="ARBA" id="ARBA00045999"/>
    </source>
</evidence>
<dbReference type="OrthoDB" id="15356at2759"/>
<organism evidence="11 12">
    <name type="scientific">Stegodyphus mimosarum</name>
    <name type="common">African social velvet spider</name>
    <dbReference type="NCBI Taxonomy" id="407821"/>
    <lineage>
        <taxon>Eukaryota</taxon>
        <taxon>Metazoa</taxon>
        <taxon>Ecdysozoa</taxon>
        <taxon>Arthropoda</taxon>
        <taxon>Chelicerata</taxon>
        <taxon>Arachnida</taxon>
        <taxon>Araneae</taxon>
        <taxon>Araneomorphae</taxon>
        <taxon>Entelegynae</taxon>
        <taxon>Eresoidea</taxon>
        <taxon>Eresidae</taxon>
        <taxon>Stegodyphus</taxon>
    </lineage>
</organism>
<dbReference type="GO" id="GO:0006888">
    <property type="term" value="P:endoplasmic reticulum to Golgi vesicle-mediated transport"/>
    <property type="evidence" value="ECO:0007669"/>
    <property type="project" value="TreeGrafter"/>
</dbReference>
<evidence type="ECO:0000256" key="2">
    <source>
        <dbReference type="ARBA" id="ARBA00016434"/>
    </source>
</evidence>
<comment type="subcellular location">
    <subcellularLocation>
        <location evidence="1">Membrane</location>
    </subcellularLocation>
</comment>
<dbReference type="OMA" id="VQTVMRM"/>
<dbReference type="Pfam" id="PF08571">
    <property type="entry name" value="Yos1"/>
    <property type="match status" value="1"/>
</dbReference>
<dbReference type="PANTHER" id="PTHR15858">
    <property type="entry name" value="IMMEDIATE EARLY RESPONSE 3-INTERACTING PROTEIN 1"/>
    <property type="match status" value="1"/>
</dbReference>
<dbReference type="GO" id="GO:0015031">
    <property type="term" value="P:protein transport"/>
    <property type="evidence" value="ECO:0007669"/>
    <property type="project" value="UniProtKB-KW"/>
</dbReference>